<feature type="domain" description="DUF218" evidence="2">
    <location>
        <begin position="81"/>
        <end position="243"/>
    </location>
</feature>
<organism evidence="3 4">
    <name type="scientific">Alloalcanivorax venustensis ISO4</name>
    <dbReference type="NCBI Taxonomy" id="1177184"/>
    <lineage>
        <taxon>Bacteria</taxon>
        <taxon>Pseudomonadati</taxon>
        <taxon>Pseudomonadota</taxon>
        <taxon>Gammaproteobacteria</taxon>
        <taxon>Oceanospirillales</taxon>
        <taxon>Alcanivoracaceae</taxon>
        <taxon>Alloalcanivorax</taxon>
    </lineage>
</organism>
<evidence type="ECO:0000313" key="3">
    <source>
        <dbReference type="EMBL" id="MBF5052820.1"/>
    </source>
</evidence>
<evidence type="ECO:0000256" key="1">
    <source>
        <dbReference type="SAM" id="Phobius"/>
    </source>
</evidence>
<keyword evidence="4" id="KW-1185">Reference proteome</keyword>
<dbReference type="InterPro" id="IPR003848">
    <property type="entry name" value="DUF218"/>
</dbReference>
<dbReference type="InterPro" id="IPR051599">
    <property type="entry name" value="Cell_Envelope_Assoc"/>
</dbReference>
<name>A0ABS0AF83_9GAMM</name>
<gene>
    <name evidence="3" type="ORF">ISO4_01422</name>
</gene>
<protein>
    <recommendedName>
        <fullName evidence="2">DUF218 domain-containing protein</fullName>
    </recommendedName>
</protein>
<comment type="caution">
    <text evidence="3">The sequence shown here is derived from an EMBL/GenBank/DDBJ whole genome shotgun (WGS) entry which is preliminary data.</text>
</comment>
<reference evidence="3 4" key="1">
    <citation type="submission" date="2012-09" db="EMBL/GenBank/DDBJ databases">
        <title>Genome Sequence of alkane-degrading Bacterium Alcanivorax venustensis ISO4.</title>
        <authorList>
            <person name="Lai Q."/>
            <person name="Shao Z."/>
        </authorList>
    </citation>
    <scope>NUCLEOTIDE SEQUENCE [LARGE SCALE GENOMIC DNA]</scope>
    <source>
        <strain evidence="3 4">ISO4</strain>
    </source>
</reference>
<dbReference type="Gene3D" id="3.40.50.620">
    <property type="entry name" value="HUPs"/>
    <property type="match status" value="1"/>
</dbReference>
<dbReference type="Pfam" id="PF02698">
    <property type="entry name" value="DUF218"/>
    <property type="match status" value="1"/>
</dbReference>
<evidence type="ECO:0000313" key="4">
    <source>
        <dbReference type="Proteomes" id="UP000644441"/>
    </source>
</evidence>
<proteinExistence type="predicted"/>
<dbReference type="CDD" id="cd06259">
    <property type="entry name" value="YdcF-like"/>
    <property type="match status" value="1"/>
</dbReference>
<feature type="transmembrane region" description="Helical" evidence="1">
    <location>
        <begin position="39"/>
        <end position="58"/>
    </location>
</feature>
<evidence type="ECO:0000259" key="2">
    <source>
        <dbReference type="Pfam" id="PF02698"/>
    </source>
</evidence>
<keyword evidence="1" id="KW-0812">Transmembrane</keyword>
<dbReference type="PANTHER" id="PTHR30336:SF4">
    <property type="entry name" value="ENVELOPE BIOGENESIS FACTOR ELYC"/>
    <property type="match status" value="1"/>
</dbReference>
<dbReference type="RefSeq" id="WP_194855708.1">
    <property type="nucleotide sequence ID" value="NZ_ARXR01000008.1"/>
</dbReference>
<dbReference type="InterPro" id="IPR014729">
    <property type="entry name" value="Rossmann-like_a/b/a_fold"/>
</dbReference>
<dbReference type="Proteomes" id="UP000644441">
    <property type="component" value="Unassembled WGS sequence"/>
</dbReference>
<dbReference type="EMBL" id="ARXR01000008">
    <property type="protein sequence ID" value="MBF5052820.1"/>
    <property type="molecule type" value="Genomic_DNA"/>
</dbReference>
<dbReference type="PANTHER" id="PTHR30336">
    <property type="entry name" value="INNER MEMBRANE PROTEIN, PROBABLE PERMEASE"/>
    <property type="match status" value="1"/>
</dbReference>
<feature type="transmembrane region" description="Helical" evidence="1">
    <location>
        <begin position="12"/>
        <end position="32"/>
    </location>
</feature>
<sequence length="260" mass="27920">MSFQLTKLAGALLMPLPLILGLLILGLVLLYLNRARRLSLVALTSGTLLLLLLSVPLLPRQAATAIENDYPRLWMPPDASWVVVLGAGSRPDPSLSPVSRLSTNSLHRLAEGVRLYRQLPAATLIVTGGVPDVTEHTLTTADDLATVAASWGVPPEAILRAREPVNTEAEADAVARWVKPGELMILVTSALHMRRAVALFDEKGLAVVPAPTQGLVPDGVVGNQIPRSGNISLMERSLKEIIGLWWARLRGEAGAPRETE</sequence>
<accession>A0ABS0AF83</accession>
<keyword evidence="1" id="KW-1133">Transmembrane helix</keyword>
<keyword evidence="1" id="KW-0472">Membrane</keyword>